<proteinExistence type="predicted"/>
<feature type="compositionally biased region" description="Basic and acidic residues" evidence="1">
    <location>
        <begin position="105"/>
        <end position="126"/>
    </location>
</feature>
<dbReference type="AlphaFoldDB" id="A0A9D4ZEI6"/>
<keyword evidence="3" id="KW-1185">Reference proteome</keyword>
<dbReference type="Proteomes" id="UP000886520">
    <property type="component" value="Chromosome 14"/>
</dbReference>
<sequence length="151" mass="17445">MIRTTLGNEPLHAEIYEVVEELYLGDMVSITDITPSDYDTAKSRGEVNDLNGSEGYDSGDSVVPKEELEKVRLLLKGREEIALELPRDGPKRKFCKSHRKVRKQAVKEKREQLHKEQRDQDEDHFKPPKIPPEFQGKNEFLYYVGAKDCIK</sequence>
<organism evidence="2 3">
    <name type="scientific">Adiantum capillus-veneris</name>
    <name type="common">Maidenhair fern</name>
    <dbReference type="NCBI Taxonomy" id="13818"/>
    <lineage>
        <taxon>Eukaryota</taxon>
        <taxon>Viridiplantae</taxon>
        <taxon>Streptophyta</taxon>
        <taxon>Embryophyta</taxon>
        <taxon>Tracheophyta</taxon>
        <taxon>Polypodiopsida</taxon>
        <taxon>Polypodiidae</taxon>
        <taxon>Polypodiales</taxon>
        <taxon>Pteridineae</taxon>
        <taxon>Pteridaceae</taxon>
        <taxon>Vittarioideae</taxon>
        <taxon>Adiantum</taxon>
    </lineage>
</organism>
<evidence type="ECO:0000313" key="2">
    <source>
        <dbReference type="EMBL" id="KAI5070420.1"/>
    </source>
</evidence>
<protein>
    <submittedName>
        <fullName evidence="2">Uncharacterized protein</fullName>
    </submittedName>
</protein>
<name>A0A9D4ZEI6_ADICA</name>
<feature type="compositionally biased region" description="Basic residues" evidence="1">
    <location>
        <begin position="92"/>
        <end position="104"/>
    </location>
</feature>
<dbReference type="EMBL" id="JABFUD020000014">
    <property type="protein sequence ID" value="KAI5070420.1"/>
    <property type="molecule type" value="Genomic_DNA"/>
</dbReference>
<gene>
    <name evidence="2" type="ORF">GOP47_0014763</name>
</gene>
<accession>A0A9D4ZEI6</accession>
<reference evidence="2" key="1">
    <citation type="submission" date="2021-01" db="EMBL/GenBank/DDBJ databases">
        <title>Adiantum capillus-veneris genome.</title>
        <authorList>
            <person name="Fang Y."/>
            <person name="Liao Q."/>
        </authorList>
    </citation>
    <scope>NUCLEOTIDE SEQUENCE</scope>
    <source>
        <strain evidence="2">H3</strain>
        <tissue evidence="2">Leaf</tissue>
    </source>
</reference>
<evidence type="ECO:0000256" key="1">
    <source>
        <dbReference type="SAM" id="MobiDB-lite"/>
    </source>
</evidence>
<feature type="region of interest" description="Disordered" evidence="1">
    <location>
        <begin position="34"/>
        <end position="63"/>
    </location>
</feature>
<comment type="caution">
    <text evidence="2">The sequence shown here is derived from an EMBL/GenBank/DDBJ whole genome shotgun (WGS) entry which is preliminary data.</text>
</comment>
<evidence type="ECO:0000313" key="3">
    <source>
        <dbReference type="Proteomes" id="UP000886520"/>
    </source>
</evidence>
<feature type="region of interest" description="Disordered" evidence="1">
    <location>
        <begin position="89"/>
        <end position="133"/>
    </location>
</feature>